<dbReference type="Pfam" id="PF02926">
    <property type="entry name" value="THUMP"/>
    <property type="match status" value="1"/>
</dbReference>
<evidence type="ECO:0000259" key="20">
    <source>
        <dbReference type="PROSITE" id="PS51165"/>
    </source>
</evidence>
<keyword evidence="22" id="KW-1185">Reference proteome</keyword>
<dbReference type="FunFam" id="3.40.50.620:FF:000053">
    <property type="entry name" value="Probable tRNA sulfurtransferase"/>
    <property type="match status" value="1"/>
</dbReference>
<dbReference type="GO" id="GO:0009228">
    <property type="term" value="P:thiamine biosynthetic process"/>
    <property type="evidence" value="ECO:0007669"/>
    <property type="project" value="UniProtKB-KW"/>
</dbReference>
<dbReference type="Pfam" id="PF22025">
    <property type="entry name" value="ThiI_fer"/>
    <property type="match status" value="1"/>
</dbReference>
<dbReference type="Gene3D" id="3.30.2130.30">
    <property type="match status" value="1"/>
</dbReference>
<accession>A0A562J9W7</accession>
<dbReference type="OrthoDB" id="9773948at2"/>
<dbReference type="GO" id="GO:0002937">
    <property type="term" value="P:tRNA 4-thiouridine biosynthesis"/>
    <property type="evidence" value="ECO:0007669"/>
    <property type="project" value="TreeGrafter"/>
</dbReference>
<reference evidence="21 22" key="1">
    <citation type="submission" date="2019-07" db="EMBL/GenBank/DDBJ databases">
        <title>Genomic Encyclopedia of Type Strains, Phase I: the one thousand microbial genomes (KMG-I) project.</title>
        <authorList>
            <person name="Kyrpides N."/>
        </authorList>
    </citation>
    <scope>NUCLEOTIDE SEQUENCE [LARGE SCALE GENOMIC DNA]</scope>
    <source>
        <strain evidence="21 22">DSM 13558</strain>
    </source>
</reference>
<dbReference type="PROSITE" id="PS51165">
    <property type="entry name" value="THUMP"/>
    <property type="match status" value="1"/>
</dbReference>
<evidence type="ECO:0000256" key="3">
    <source>
        <dbReference type="ARBA" id="ARBA00022490"/>
    </source>
</evidence>
<evidence type="ECO:0000256" key="12">
    <source>
        <dbReference type="ARBA" id="ARBA00058382"/>
    </source>
</evidence>
<organism evidence="21 22">
    <name type="scientific">Sedimentibacter saalensis</name>
    <dbReference type="NCBI Taxonomy" id="130788"/>
    <lineage>
        <taxon>Bacteria</taxon>
        <taxon>Bacillati</taxon>
        <taxon>Bacillota</taxon>
        <taxon>Tissierellia</taxon>
        <taxon>Sedimentibacter</taxon>
    </lineage>
</organism>
<evidence type="ECO:0000256" key="10">
    <source>
        <dbReference type="ARBA" id="ARBA00050570"/>
    </source>
</evidence>
<dbReference type="CDD" id="cd11716">
    <property type="entry name" value="THUMP_ThiI"/>
    <property type="match status" value="1"/>
</dbReference>
<keyword evidence="3 19" id="KW-0963">Cytoplasm</keyword>
<comment type="function">
    <text evidence="12 19">Catalyzes the ATP-dependent transfer of a sulfur to tRNA to produce 4-thiouridine in position 8 of tRNAs, which functions as a near-UV photosensor. Also catalyzes the transfer of sulfur to the sulfur carrier protein ThiS, forming ThiS-thiocarboxylate. This is a step in the synthesis of thiazole, in the thiamine biosynthesis pathway. The sulfur is donated as persulfide by IscS.</text>
</comment>
<keyword evidence="5 19" id="KW-0808">Transferase</keyword>
<dbReference type="RefSeq" id="WP_145083451.1">
    <property type="nucleotide sequence ID" value="NZ_DAMBUX010000001.1"/>
</dbReference>
<feature type="binding site" evidence="19">
    <location>
        <position position="288"/>
    </location>
    <ligand>
        <name>ATP</name>
        <dbReference type="ChEBI" id="CHEBI:30616"/>
    </ligand>
</feature>
<evidence type="ECO:0000256" key="8">
    <source>
        <dbReference type="ARBA" id="ARBA00022884"/>
    </source>
</evidence>
<feature type="domain" description="THUMP" evidence="20">
    <location>
        <begin position="60"/>
        <end position="166"/>
    </location>
</feature>
<dbReference type="InterPro" id="IPR049962">
    <property type="entry name" value="THUMP_ThiI"/>
</dbReference>
<keyword evidence="7 19" id="KW-0067">ATP-binding</keyword>
<evidence type="ECO:0000256" key="11">
    <source>
        <dbReference type="ARBA" id="ARBA00052330"/>
    </source>
</evidence>
<comment type="catalytic activity">
    <reaction evidence="11 19">
        <text>[ThiS sulfur-carrier protein]-C-terminal Gly-Gly-AMP + S-sulfanyl-L-cysteinyl-[cysteine desulfurase] + AH2 = [ThiS sulfur-carrier protein]-C-terminal-Gly-aminoethanethioate + L-cysteinyl-[cysteine desulfurase] + A + AMP + 2 H(+)</text>
        <dbReference type="Rhea" id="RHEA:43340"/>
        <dbReference type="Rhea" id="RHEA-COMP:12157"/>
        <dbReference type="Rhea" id="RHEA-COMP:12158"/>
        <dbReference type="Rhea" id="RHEA-COMP:12910"/>
        <dbReference type="Rhea" id="RHEA-COMP:19908"/>
        <dbReference type="ChEBI" id="CHEBI:13193"/>
        <dbReference type="ChEBI" id="CHEBI:15378"/>
        <dbReference type="ChEBI" id="CHEBI:17499"/>
        <dbReference type="ChEBI" id="CHEBI:29950"/>
        <dbReference type="ChEBI" id="CHEBI:61963"/>
        <dbReference type="ChEBI" id="CHEBI:90618"/>
        <dbReference type="ChEBI" id="CHEBI:232372"/>
        <dbReference type="ChEBI" id="CHEBI:456215"/>
    </reaction>
</comment>
<dbReference type="SUPFAM" id="SSF52402">
    <property type="entry name" value="Adenine nucleotide alpha hydrolases-like"/>
    <property type="match status" value="1"/>
</dbReference>
<dbReference type="GO" id="GO:0005524">
    <property type="term" value="F:ATP binding"/>
    <property type="evidence" value="ECO:0007669"/>
    <property type="project" value="UniProtKB-UniRule"/>
</dbReference>
<evidence type="ECO:0000256" key="19">
    <source>
        <dbReference type="HAMAP-Rule" id="MF_00021"/>
    </source>
</evidence>
<dbReference type="InterPro" id="IPR014729">
    <property type="entry name" value="Rossmann-like_a/b/a_fold"/>
</dbReference>
<protein>
    <recommendedName>
        <fullName evidence="15 19">Probable tRNA sulfurtransferase</fullName>
        <ecNumber evidence="14 19">2.8.1.4</ecNumber>
    </recommendedName>
    <alternativeName>
        <fullName evidence="16 19">Sulfur carrier protein ThiS sulfurtransferase</fullName>
    </alternativeName>
    <alternativeName>
        <fullName evidence="17 19">Thiamine biosynthesis protein ThiI</fullName>
    </alternativeName>
    <alternativeName>
        <fullName evidence="18 19">tRNA 4-thiouridine synthase</fullName>
    </alternativeName>
</protein>
<dbReference type="NCBIfam" id="TIGR00342">
    <property type="entry name" value="tRNA uracil 4-sulfurtransferase ThiI"/>
    <property type="match status" value="1"/>
</dbReference>
<dbReference type="GO" id="GO:0000049">
    <property type="term" value="F:tRNA binding"/>
    <property type="evidence" value="ECO:0007669"/>
    <property type="project" value="UniProtKB-UniRule"/>
</dbReference>
<dbReference type="Proteomes" id="UP000315343">
    <property type="component" value="Unassembled WGS sequence"/>
</dbReference>
<feature type="binding site" evidence="19">
    <location>
        <position position="266"/>
    </location>
    <ligand>
        <name>ATP</name>
        <dbReference type="ChEBI" id="CHEBI:30616"/>
    </ligand>
</feature>
<keyword evidence="8 19" id="KW-0694">RNA-binding</keyword>
<evidence type="ECO:0000256" key="6">
    <source>
        <dbReference type="ARBA" id="ARBA00022741"/>
    </source>
</evidence>
<dbReference type="InterPro" id="IPR054173">
    <property type="entry name" value="ThiI_fer"/>
</dbReference>
<dbReference type="EC" id="2.8.1.4" evidence="14 19"/>
<comment type="similarity">
    <text evidence="13 19">Belongs to the ThiI family.</text>
</comment>
<feature type="binding site" evidence="19">
    <location>
        <position position="297"/>
    </location>
    <ligand>
        <name>ATP</name>
        <dbReference type="ChEBI" id="CHEBI:30616"/>
    </ligand>
</feature>
<dbReference type="GO" id="GO:0052837">
    <property type="term" value="P:thiazole biosynthetic process"/>
    <property type="evidence" value="ECO:0007669"/>
    <property type="project" value="TreeGrafter"/>
</dbReference>
<dbReference type="InterPro" id="IPR004114">
    <property type="entry name" value="THUMP_dom"/>
</dbReference>
<dbReference type="GO" id="GO:0009229">
    <property type="term" value="P:thiamine diphosphate biosynthetic process"/>
    <property type="evidence" value="ECO:0007669"/>
    <property type="project" value="UniProtKB-UniRule"/>
</dbReference>
<evidence type="ECO:0000313" key="21">
    <source>
        <dbReference type="EMBL" id="TWH79947.1"/>
    </source>
</evidence>
<keyword evidence="9 19" id="KW-0784">Thiamine biosynthesis</keyword>
<dbReference type="InterPro" id="IPR003720">
    <property type="entry name" value="tRNA_STrfase"/>
</dbReference>
<dbReference type="HAMAP" id="MF_00021">
    <property type="entry name" value="ThiI"/>
    <property type="match status" value="1"/>
</dbReference>
<comment type="caution">
    <text evidence="21">The sequence shown here is derived from an EMBL/GenBank/DDBJ whole genome shotgun (WGS) entry which is preliminary data.</text>
</comment>
<evidence type="ECO:0000256" key="13">
    <source>
        <dbReference type="ARBA" id="ARBA00061472"/>
    </source>
</evidence>
<comment type="subcellular location">
    <subcellularLocation>
        <location evidence="1 19">Cytoplasm</location>
    </subcellularLocation>
</comment>
<evidence type="ECO:0000256" key="4">
    <source>
        <dbReference type="ARBA" id="ARBA00022555"/>
    </source>
</evidence>
<dbReference type="InterPro" id="IPR050102">
    <property type="entry name" value="tRNA_sulfurtransferase_ThiI"/>
</dbReference>
<proteinExistence type="inferred from homology"/>
<gene>
    <name evidence="19" type="primary">thiI</name>
    <name evidence="21" type="ORF">LY60_02267</name>
</gene>
<feature type="binding site" evidence="19">
    <location>
        <begin position="184"/>
        <end position="185"/>
    </location>
    <ligand>
        <name>ATP</name>
        <dbReference type="ChEBI" id="CHEBI:30616"/>
    </ligand>
</feature>
<evidence type="ECO:0000256" key="9">
    <source>
        <dbReference type="ARBA" id="ARBA00022977"/>
    </source>
</evidence>
<evidence type="ECO:0000313" key="22">
    <source>
        <dbReference type="Proteomes" id="UP000315343"/>
    </source>
</evidence>
<dbReference type="GO" id="GO:0004810">
    <property type="term" value="F:CCA tRNA nucleotidyltransferase activity"/>
    <property type="evidence" value="ECO:0007669"/>
    <property type="project" value="InterPro"/>
</dbReference>
<dbReference type="InterPro" id="IPR049961">
    <property type="entry name" value="ThiI_N"/>
</dbReference>
<dbReference type="InterPro" id="IPR020536">
    <property type="entry name" value="ThiI_AANH"/>
</dbReference>
<keyword evidence="4 19" id="KW-0820">tRNA-binding</keyword>
<evidence type="ECO:0000256" key="2">
    <source>
        <dbReference type="ARBA" id="ARBA00004948"/>
    </source>
</evidence>
<feature type="binding site" evidence="19">
    <location>
        <begin position="209"/>
        <end position="210"/>
    </location>
    <ligand>
        <name>ATP</name>
        <dbReference type="ChEBI" id="CHEBI:30616"/>
    </ligand>
</feature>
<evidence type="ECO:0000256" key="15">
    <source>
        <dbReference type="ARBA" id="ARBA00071867"/>
    </source>
</evidence>
<dbReference type="Pfam" id="PF02568">
    <property type="entry name" value="ThiI"/>
    <property type="match status" value="1"/>
</dbReference>
<dbReference type="SMART" id="SM00981">
    <property type="entry name" value="THUMP"/>
    <property type="match status" value="1"/>
</dbReference>
<name>A0A562J9W7_9FIRM</name>
<comment type="catalytic activity">
    <reaction evidence="10 19">
        <text>[ThiI sulfur-carrier protein]-S-sulfanyl-L-cysteine + a uridine in tRNA + 2 reduced [2Fe-2S]-[ferredoxin] + ATP + H(+) = [ThiI sulfur-carrier protein]-L-cysteine + a 4-thiouridine in tRNA + 2 oxidized [2Fe-2S]-[ferredoxin] + AMP + diphosphate</text>
        <dbReference type="Rhea" id="RHEA:24176"/>
        <dbReference type="Rhea" id="RHEA-COMP:10000"/>
        <dbReference type="Rhea" id="RHEA-COMP:10001"/>
        <dbReference type="Rhea" id="RHEA-COMP:13337"/>
        <dbReference type="Rhea" id="RHEA-COMP:13338"/>
        <dbReference type="Rhea" id="RHEA-COMP:13339"/>
        <dbReference type="Rhea" id="RHEA-COMP:13340"/>
        <dbReference type="ChEBI" id="CHEBI:15378"/>
        <dbReference type="ChEBI" id="CHEBI:29950"/>
        <dbReference type="ChEBI" id="CHEBI:30616"/>
        <dbReference type="ChEBI" id="CHEBI:33019"/>
        <dbReference type="ChEBI" id="CHEBI:33737"/>
        <dbReference type="ChEBI" id="CHEBI:33738"/>
        <dbReference type="ChEBI" id="CHEBI:61963"/>
        <dbReference type="ChEBI" id="CHEBI:65315"/>
        <dbReference type="ChEBI" id="CHEBI:136798"/>
        <dbReference type="ChEBI" id="CHEBI:456215"/>
        <dbReference type="EC" id="2.8.1.4"/>
    </reaction>
</comment>
<dbReference type="Gene3D" id="3.40.50.620">
    <property type="entry name" value="HUPs"/>
    <property type="match status" value="1"/>
</dbReference>
<keyword evidence="6 19" id="KW-0547">Nucleotide-binding</keyword>
<comment type="pathway">
    <text evidence="2 19">Cofactor biosynthesis; thiamine diphosphate biosynthesis.</text>
</comment>
<dbReference type="PANTHER" id="PTHR43209:SF1">
    <property type="entry name" value="TRNA SULFURTRANSFERASE"/>
    <property type="match status" value="1"/>
</dbReference>
<dbReference type="GO" id="GO:0140741">
    <property type="term" value="F:tRNA-uracil-4 sulfurtransferase activity"/>
    <property type="evidence" value="ECO:0007669"/>
    <property type="project" value="UniProtKB-EC"/>
</dbReference>
<dbReference type="AlphaFoldDB" id="A0A562J9W7"/>
<evidence type="ECO:0000256" key="14">
    <source>
        <dbReference type="ARBA" id="ARBA00066827"/>
    </source>
</evidence>
<dbReference type="GO" id="GO:0005829">
    <property type="term" value="C:cytosol"/>
    <property type="evidence" value="ECO:0007669"/>
    <property type="project" value="TreeGrafter"/>
</dbReference>
<evidence type="ECO:0000256" key="16">
    <source>
        <dbReference type="ARBA" id="ARBA00075337"/>
    </source>
</evidence>
<sequence>MYNIVAVSFGEIFLKGKNRGSFEHKLIEQVKFALKEFKDIVVYKELGKMFIETSHEEDMDSILEKTRKIFGIVAISPSIKTETDPETMTLKAIELFKYLKDTRDFKTFKINTKRGDKKFPIGSMDFSAAVGGRILEQFPDVTVDVHNPEVEINIDIKKHCFISSEKIKTAGGLPIGSSGRALLLLSGGIDSPVAGHMIAKRGVEINALYFHTYPFTSERANEKVKHLKEILEEYCGNIKLYSINILEVHKAIKEFCREEETTILARRFMMRIAERIASNNNMDMLITGESLGQVASQTMKSMAVIEEAINMPILKPLIGMDKTEIMERAREINTFETSILPYDDCCSVFAPKHPLINPKLESIKNSESKLDIEQLIETAISTIEIL</sequence>
<evidence type="ECO:0000256" key="7">
    <source>
        <dbReference type="ARBA" id="ARBA00022840"/>
    </source>
</evidence>
<evidence type="ECO:0000256" key="1">
    <source>
        <dbReference type="ARBA" id="ARBA00004496"/>
    </source>
</evidence>
<dbReference type="PANTHER" id="PTHR43209">
    <property type="entry name" value="TRNA SULFURTRANSFERASE"/>
    <property type="match status" value="1"/>
</dbReference>
<evidence type="ECO:0000256" key="17">
    <source>
        <dbReference type="ARBA" id="ARBA00077849"/>
    </source>
</evidence>
<evidence type="ECO:0000256" key="5">
    <source>
        <dbReference type="ARBA" id="ARBA00022679"/>
    </source>
</evidence>
<dbReference type="EMBL" id="VLKH01000005">
    <property type="protein sequence ID" value="TWH79947.1"/>
    <property type="molecule type" value="Genomic_DNA"/>
</dbReference>
<dbReference type="SUPFAM" id="SSF143437">
    <property type="entry name" value="THUMP domain-like"/>
    <property type="match status" value="1"/>
</dbReference>
<dbReference type="UniPathway" id="UPA00060"/>
<dbReference type="CDD" id="cd01712">
    <property type="entry name" value="PPase_ThiI"/>
    <property type="match status" value="1"/>
</dbReference>
<evidence type="ECO:0000256" key="18">
    <source>
        <dbReference type="ARBA" id="ARBA00080570"/>
    </source>
</evidence>